<evidence type="ECO:0000313" key="7">
    <source>
        <dbReference type="EMBL" id="KAK3729352.1"/>
    </source>
</evidence>
<dbReference type="Pfam" id="PF00884">
    <property type="entry name" value="Sulfatase"/>
    <property type="match status" value="1"/>
</dbReference>
<comment type="caution">
    <text evidence="7">The sequence shown here is derived from an EMBL/GenBank/DDBJ whole genome shotgun (WGS) entry which is preliminary data.</text>
</comment>
<dbReference type="Pfam" id="PF16347">
    <property type="entry name" value="SGSH_C"/>
    <property type="match status" value="1"/>
</dbReference>
<feature type="domain" description="Sulfatase N-terminal" evidence="5">
    <location>
        <begin position="29"/>
        <end position="334"/>
    </location>
</feature>
<accession>A0AAE0Y1E8</accession>
<sequence length="508" mass="57518">MSCLLFPVCISALVCSTLFGSVQAKGKHKNAVIFLVDDGGFMQSAYNNTVCDTPNLDYLSSRAVTFTRGYTGVSSCSPSRAVLLSGLPSHQNGMYGIQHSVHHFQSFDGVRSLPNILSNHGIMTGLVGKYHVAPKSVYTFDYMKTSPIDQVGRNITHMKHLIRKFLKKAKNADKPFLLYVAFFDTHRGGVNTWDRLGPFMNKWGSGAPGMGSIQDWQPKVYDPSKVIVPFFLPDTPAVREDIAAMYTTFNRMDQGVGLFLKELFDAGHKDNTLVLFSADNGIPFPAAKTNLYEPGMGEPMLISSPDHTHNWGKKSSAPASLMDFTPTVLDWFGVQYPQYKLNGQKVKLTGRSLLPLAANPYDTDYNHTYASHQWHGITMAYPMRVLVNSRYRLIHNINWRAPYPISTQIFPTSAFQGILNDTREGKPTGWYKTLHTYYYRDEWELYDLQTDPKELKNLAKDPNHKETFQNMQKKLQAWLVETNDPWRCMPHSVLLQGECHLMDNEFMP</sequence>
<protein>
    <recommendedName>
        <fullName evidence="9">Sulfatase N-terminal domain-containing protein</fullName>
    </recommendedName>
</protein>
<evidence type="ECO:0000313" key="8">
    <source>
        <dbReference type="Proteomes" id="UP001283361"/>
    </source>
</evidence>
<dbReference type="Gene3D" id="3.40.720.10">
    <property type="entry name" value="Alkaline Phosphatase, subunit A"/>
    <property type="match status" value="1"/>
</dbReference>
<dbReference type="PANTHER" id="PTHR42693">
    <property type="entry name" value="ARYLSULFATASE FAMILY MEMBER"/>
    <property type="match status" value="1"/>
</dbReference>
<feature type="domain" description="N-sulphoglucosamine sulphohydrolase C-terminal" evidence="6">
    <location>
        <begin position="428"/>
        <end position="477"/>
    </location>
</feature>
<comment type="cofactor">
    <cofactor evidence="1">
        <name>Ca(2+)</name>
        <dbReference type="ChEBI" id="CHEBI:29108"/>
    </cofactor>
</comment>
<dbReference type="SUPFAM" id="SSF53649">
    <property type="entry name" value="Alkaline phosphatase-like"/>
    <property type="match status" value="1"/>
</dbReference>
<dbReference type="CDD" id="cd16027">
    <property type="entry name" value="SGSH"/>
    <property type="match status" value="1"/>
</dbReference>
<dbReference type="InterPro" id="IPR032506">
    <property type="entry name" value="SGSH_C"/>
</dbReference>
<feature type="signal peptide" evidence="4">
    <location>
        <begin position="1"/>
        <end position="24"/>
    </location>
</feature>
<evidence type="ECO:0008006" key="9">
    <source>
        <dbReference type="Google" id="ProtNLM"/>
    </source>
</evidence>
<dbReference type="EMBL" id="JAWDGP010007144">
    <property type="protein sequence ID" value="KAK3729352.1"/>
    <property type="molecule type" value="Genomic_DNA"/>
</dbReference>
<dbReference type="PANTHER" id="PTHR42693:SF53">
    <property type="entry name" value="ENDO-4-O-SULFATASE"/>
    <property type="match status" value="1"/>
</dbReference>
<organism evidence="7 8">
    <name type="scientific">Elysia crispata</name>
    <name type="common">lettuce slug</name>
    <dbReference type="NCBI Taxonomy" id="231223"/>
    <lineage>
        <taxon>Eukaryota</taxon>
        <taxon>Metazoa</taxon>
        <taxon>Spiralia</taxon>
        <taxon>Lophotrochozoa</taxon>
        <taxon>Mollusca</taxon>
        <taxon>Gastropoda</taxon>
        <taxon>Heterobranchia</taxon>
        <taxon>Euthyneura</taxon>
        <taxon>Panpulmonata</taxon>
        <taxon>Sacoglossa</taxon>
        <taxon>Placobranchoidea</taxon>
        <taxon>Plakobranchidae</taxon>
        <taxon>Elysia</taxon>
    </lineage>
</organism>
<dbReference type="AlphaFoldDB" id="A0AAE0Y1E8"/>
<gene>
    <name evidence="7" type="ORF">RRG08_053552</name>
</gene>
<proteinExistence type="inferred from homology"/>
<evidence type="ECO:0000256" key="3">
    <source>
        <dbReference type="ARBA" id="ARBA00022801"/>
    </source>
</evidence>
<evidence type="ECO:0000256" key="2">
    <source>
        <dbReference type="ARBA" id="ARBA00008779"/>
    </source>
</evidence>
<reference evidence="7" key="1">
    <citation type="journal article" date="2023" name="G3 (Bethesda)">
        <title>A reference genome for the long-term kleptoplast-retaining sea slug Elysia crispata morphotype clarki.</title>
        <authorList>
            <person name="Eastman K.E."/>
            <person name="Pendleton A.L."/>
            <person name="Shaikh M.A."/>
            <person name="Suttiyut T."/>
            <person name="Ogas R."/>
            <person name="Tomko P."/>
            <person name="Gavelis G."/>
            <person name="Widhalm J.R."/>
            <person name="Wisecaver J.H."/>
        </authorList>
    </citation>
    <scope>NUCLEOTIDE SEQUENCE</scope>
    <source>
        <strain evidence="7">ECLA1</strain>
    </source>
</reference>
<keyword evidence="4" id="KW-0732">Signal</keyword>
<dbReference type="GO" id="GO:0004065">
    <property type="term" value="F:arylsulfatase activity"/>
    <property type="evidence" value="ECO:0007669"/>
    <property type="project" value="TreeGrafter"/>
</dbReference>
<name>A0AAE0Y1E8_9GAST</name>
<dbReference type="InterPro" id="IPR000917">
    <property type="entry name" value="Sulfatase_N"/>
</dbReference>
<dbReference type="Proteomes" id="UP001283361">
    <property type="component" value="Unassembled WGS sequence"/>
</dbReference>
<evidence type="ECO:0000256" key="1">
    <source>
        <dbReference type="ARBA" id="ARBA00001913"/>
    </source>
</evidence>
<evidence type="ECO:0000259" key="6">
    <source>
        <dbReference type="Pfam" id="PF16347"/>
    </source>
</evidence>
<comment type="similarity">
    <text evidence="2">Belongs to the sulfatase family.</text>
</comment>
<keyword evidence="3" id="KW-0378">Hydrolase</keyword>
<evidence type="ECO:0000256" key="4">
    <source>
        <dbReference type="SAM" id="SignalP"/>
    </source>
</evidence>
<keyword evidence="8" id="KW-1185">Reference proteome</keyword>
<dbReference type="InterPro" id="IPR050738">
    <property type="entry name" value="Sulfatase"/>
</dbReference>
<feature type="chain" id="PRO_5041986490" description="Sulfatase N-terminal domain-containing protein" evidence="4">
    <location>
        <begin position="25"/>
        <end position="508"/>
    </location>
</feature>
<dbReference type="InterPro" id="IPR017850">
    <property type="entry name" value="Alkaline_phosphatase_core_sf"/>
</dbReference>
<evidence type="ECO:0000259" key="5">
    <source>
        <dbReference type="Pfam" id="PF00884"/>
    </source>
</evidence>